<sequence>KQGKQRSIFEESDFDDEGFDANMDEVFKDVEGDADQVISAIADEVSTGDIVNTVGTEFNTASAPVTTAGVSVSTAEPITTASEVVTTAEPGTPPTTKTTTIIEDEDFIISQTLMKIKSEKSKVRGVTMQEPSETATRPTVSPLQHDPKDKGKAKMMQAELEEEERQREEDANITERDDVQAMMDSDYELATRLQEQEQGELTIEERSKMFVELMDKRKKHFVRLRAEEQRRKPLTKAQKRNQIRLLTRP</sequence>
<proteinExistence type="predicted"/>
<gene>
    <name evidence="2" type="ORF">Tco_0925649</name>
</gene>
<keyword evidence="3" id="KW-1185">Reference proteome</keyword>
<comment type="caution">
    <text evidence="2">The sequence shown here is derived from an EMBL/GenBank/DDBJ whole genome shotgun (WGS) entry which is preliminary data.</text>
</comment>
<accession>A0ABQ5D8N0</accession>
<reference evidence="2" key="1">
    <citation type="journal article" date="2022" name="Int. J. Mol. Sci.">
        <title>Draft Genome of Tanacetum Coccineum: Genomic Comparison of Closely Related Tanacetum-Family Plants.</title>
        <authorList>
            <person name="Yamashiro T."/>
            <person name="Shiraishi A."/>
            <person name="Nakayama K."/>
            <person name="Satake H."/>
        </authorList>
    </citation>
    <scope>NUCLEOTIDE SEQUENCE</scope>
</reference>
<evidence type="ECO:0000313" key="3">
    <source>
        <dbReference type="Proteomes" id="UP001151760"/>
    </source>
</evidence>
<feature type="non-terminal residue" evidence="2">
    <location>
        <position position="1"/>
    </location>
</feature>
<evidence type="ECO:0000256" key="1">
    <source>
        <dbReference type="SAM" id="MobiDB-lite"/>
    </source>
</evidence>
<feature type="region of interest" description="Disordered" evidence="1">
    <location>
        <begin position="228"/>
        <end position="249"/>
    </location>
</feature>
<organism evidence="2 3">
    <name type="scientific">Tanacetum coccineum</name>
    <dbReference type="NCBI Taxonomy" id="301880"/>
    <lineage>
        <taxon>Eukaryota</taxon>
        <taxon>Viridiplantae</taxon>
        <taxon>Streptophyta</taxon>
        <taxon>Embryophyta</taxon>
        <taxon>Tracheophyta</taxon>
        <taxon>Spermatophyta</taxon>
        <taxon>Magnoliopsida</taxon>
        <taxon>eudicotyledons</taxon>
        <taxon>Gunneridae</taxon>
        <taxon>Pentapetalae</taxon>
        <taxon>asterids</taxon>
        <taxon>campanulids</taxon>
        <taxon>Asterales</taxon>
        <taxon>Asteraceae</taxon>
        <taxon>Asteroideae</taxon>
        <taxon>Anthemideae</taxon>
        <taxon>Anthemidinae</taxon>
        <taxon>Tanacetum</taxon>
    </lineage>
</organism>
<dbReference type="EMBL" id="BQNB010015033">
    <property type="protein sequence ID" value="GJT35230.1"/>
    <property type="molecule type" value="Genomic_DNA"/>
</dbReference>
<reference evidence="2" key="2">
    <citation type="submission" date="2022-01" db="EMBL/GenBank/DDBJ databases">
        <authorList>
            <person name="Yamashiro T."/>
            <person name="Shiraishi A."/>
            <person name="Satake H."/>
            <person name="Nakayama K."/>
        </authorList>
    </citation>
    <scope>NUCLEOTIDE SEQUENCE</scope>
</reference>
<name>A0ABQ5D8N0_9ASTR</name>
<feature type="region of interest" description="Disordered" evidence="1">
    <location>
        <begin position="122"/>
        <end position="171"/>
    </location>
</feature>
<feature type="compositionally biased region" description="Polar residues" evidence="1">
    <location>
        <begin position="129"/>
        <end position="142"/>
    </location>
</feature>
<evidence type="ECO:0000313" key="2">
    <source>
        <dbReference type="EMBL" id="GJT35230.1"/>
    </source>
</evidence>
<protein>
    <submittedName>
        <fullName evidence="2">Uncharacterized protein</fullName>
    </submittedName>
</protein>
<feature type="compositionally biased region" description="Basic residues" evidence="1">
    <location>
        <begin position="232"/>
        <end position="242"/>
    </location>
</feature>
<dbReference type="Proteomes" id="UP001151760">
    <property type="component" value="Unassembled WGS sequence"/>
</dbReference>